<dbReference type="Proteomes" id="UP000887565">
    <property type="component" value="Unplaced"/>
</dbReference>
<proteinExistence type="predicted"/>
<accession>A0A915J5X2</accession>
<evidence type="ECO:0000256" key="2">
    <source>
        <dbReference type="SAM" id="SignalP"/>
    </source>
</evidence>
<dbReference type="WBParaSite" id="nRc.2.0.1.t21184-RA">
    <property type="protein sequence ID" value="nRc.2.0.1.t21184-RA"/>
    <property type="gene ID" value="nRc.2.0.1.g21184"/>
</dbReference>
<feature type="transmembrane region" description="Helical" evidence="1">
    <location>
        <begin position="56"/>
        <end position="78"/>
    </location>
</feature>
<protein>
    <submittedName>
        <fullName evidence="4">Uncharacterized protein</fullName>
    </submittedName>
</protein>
<keyword evidence="2" id="KW-0732">Signal</keyword>
<sequence length="96" mass="11181">MSYTARRKTIFLLFLTFWTAAAAEDEQQIRGGQRHPSTQQCLKCKDKSRRIYQMTFVVFIWASILFLCLSMAVVAFFYTWKFIAAGLADINRTIDL</sequence>
<evidence type="ECO:0000313" key="3">
    <source>
        <dbReference type="Proteomes" id="UP000887565"/>
    </source>
</evidence>
<dbReference type="AlphaFoldDB" id="A0A915J5X2"/>
<keyword evidence="1" id="KW-0812">Transmembrane</keyword>
<feature type="chain" id="PRO_5037172892" evidence="2">
    <location>
        <begin position="24"/>
        <end position="96"/>
    </location>
</feature>
<name>A0A915J5X2_ROMCU</name>
<evidence type="ECO:0000256" key="1">
    <source>
        <dbReference type="SAM" id="Phobius"/>
    </source>
</evidence>
<reference evidence="4" key="1">
    <citation type="submission" date="2022-11" db="UniProtKB">
        <authorList>
            <consortium name="WormBaseParasite"/>
        </authorList>
    </citation>
    <scope>IDENTIFICATION</scope>
</reference>
<organism evidence="3 4">
    <name type="scientific">Romanomermis culicivorax</name>
    <name type="common">Nematode worm</name>
    <dbReference type="NCBI Taxonomy" id="13658"/>
    <lineage>
        <taxon>Eukaryota</taxon>
        <taxon>Metazoa</taxon>
        <taxon>Ecdysozoa</taxon>
        <taxon>Nematoda</taxon>
        <taxon>Enoplea</taxon>
        <taxon>Dorylaimia</taxon>
        <taxon>Mermithida</taxon>
        <taxon>Mermithoidea</taxon>
        <taxon>Mermithidae</taxon>
        <taxon>Romanomermis</taxon>
    </lineage>
</organism>
<keyword evidence="3" id="KW-1185">Reference proteome</keyword>
<feature type="signal peptide" evidence="2">
    <location>
        <begin position="1"/>
        <end position="23"/>
    </location>
</feature>
<keyword evidence="1" id="KW-0472">Membrane</keyword>
<evidence type="ECO:0000313" key="4">
    <source>
        <dbReference type="WBParaSite" id="nRc.2.0.1.t21184-RA"/>
    </source>
</evidence>
<keyword evidence="1" id="KW-1133">Transmembrane helix</keyword>